<feature type="active site" evidence="11">
    <location>
        <position position="377"/>
    </location>
</feature>
<feature type="binding site" evidence="11">
    <location>
        <position position="338"/>
    </location>
    <ligand>
        <name>L-glutamine</name>
        <dbReference type="ChEBI" id="CHEBI:58359"/>
    </ligand>
</feature>
<dbReference type="GO" id="GO:0005524">
    <property type="term" value="F:ATP binding"/>
    <property type="evidence" value="ECO:0007669"/>
    <property type="project" value="UniProtKB-UniRule"/>
</dbReference>
<dbReference type="Pfam" id="PF00117">
    <property type="entry name" value="GATase"/>
    <property type="match status" value="1"/>
</dbReference>
<dbReference type="NCBIfam" id="TIGR01368">
    <property type="entry name" value="CPSaseIIsmall"/>
    <property type="match status" value="1"/>
</dbReference>
<feature type="binding site" evidence="11">
    <location>
        <position position="266"/>
    </location>
    <ligand>
        <name>L-glutamine</name>
        <dbReference type="ChEBI" id="CHEBI:58359"/>
    </ligand>
</feature>
<comment type="subunit">
    <text evidence="11">Composed of two chains; the small (or glutamine) chain promotes the hydrolysis of glutamine to ammonia, which is used by the large (or ammonia) chain to synthesize carbamoyl phosphate. Tetramer of heterodimers (alpha,beta)4.</text>
</comment>
<keyword evidence="11" id="KW-0055">Arginine biosynthesis</keyword>
<dbReference type="SUPFAM" id="SSF52021">
    <property type="entry name" value="Carbamoyl phosphate synthetase, small subunit N-terminal domain"/>
    <property type="match status" value="1"/>
</dbReference>
<dbReference type="GO" id="GO:0006541">
    <property type="term" value="P:glutamine metabolic process"/>
    <property type="evidence" value="ECO:0007669"/>
    <property type="project" value="InterPro"/>
</dbReference>
<comment type="similarity">
    <text evidence="3 11">Belongs to the CarA family.</text>
</comment>
<dbReference type="GO" id="GO:0006207">
    <property type="term" value="P:'de novo' pyrimidine nucleobase biosynthetic process"/>
    <property type="evidence" value="ECO:0007669"/>
    <property type="project" value="InterPro"/>
</dbReference>
<feature type="binding site" evidence="11">
    <location>
        <position position="54"/>
    </location>
    <ligand>
        <name>L-glutamine</name>
        <dbReference type="ChEBI" id="CHEBI:58359"/>
    </ligand>
</feature>
<dbReference type="SMART" id="SM01097">
    <property type="entry name" value="CPSase_sm_chain"/>
    <property type="match status" value="1"/>
</dbReference>
<dbReference type="Pfam" id="PF00988">
    <property type="entry name" value="CPSase_sm_chain"/>
    <property type="match status" value="1"/>
</dbReference>
<dbReference type="UniPathway" id="UPA00070">
    <property type="reaction ID" value="UER00115"/>
</dbReference>
<dbReference type="FunFam" id="3.50.30.20:FF:000001">
    <property type="entry name" value="Carbamoyl-phosphate synthase small chain"/>
    <property type="match status" value="1"/>
</dbReference>
<gene>
    <name evidence="11 13" type="primary">carA</name>
    <name evidence="13" type="ordered locus">Minf_1562</name>
</gene>
<dbReference type="STRING" id="481448.Minf_1562"/>
<evidence type="ECO:0000256" key="6">
    <source>
        <dbReference type="ARBA" id="ARBA00022840"/>
    </source>
</evidence>
<evidence type="ECO:0000313" key="13">
    <source>
        <dbReference type="EMBL" id="ACD83616.1"/>
    </source>
</evidence>
<dbReference type="HAMAP" id="MF_01209">
    <property type="entry name" value="CPSase_S_chain"/>
    <property type="match status" value="1"/>
</dbReference>
<dbReference type="Proteomes" id="UP000009149">
    <property type="component" value="Chromosome"/>
</dbReference>
<dbReference type="GO" id="GO:0006526">
    <property type="term" value="P:L-arginine biosynthetic process"/>
    <property type="evidence" value="ECO:0007669"/>
    <property type="project" value="UniProtKB-UniRule"/>
</dbReference>
<dbReference type="KEGG" id="min:Minf_1562"/>
<dbReference type="AlphaFoldDB" id="B3DWB3"/>
<dbReference type="InterPro" id="IPR050472">
    <property type="entry name" value="Anth_synth/Amidotransfase"/>
</dbReference>
<evidence type="ECO:0000256" key="8">
    <source>
        <dbReference type="ARBA" id="ARBA00022975"/>
    </source>
</evidence>
<dbReference type="EMBL" id="CP000975">
    <property type="protein sequence ID" value="ACD83616.1"/>
    <property type="molecule type" value="Genomic_DNA"/>
</dbReference>
<dbReference type="CDD" id="cd01744">
    <property type="entry name" value="GATase1_CPSase"/>
    <property type="match status" value="1"/>
</dbReference>
<comment type="pathway">
    <text evidence="2 11">Amino-acid biosynthesis; L-arginine biosynthesis; carbamoyl phosphate from bicarbonate: step 1/1.</text>
</comment>
<sequence length="409" mass="46090">MFQSMKNHRRKAFLILEDGTVFRGESFGAEGTVVGEICFNTSMTGYQEILTDPSYKGQIVCLTYPEIGNYGINPFDHQSKAVQVAGLVIRSLSPIASNWRSFCNLSDFLKKEGVVGIKKVDTRQLTLHIREAGVLRGVLTTEDMERMDAMGLAHRWDYSKIDFIAQVTTPAFYKWNEEELLDPIIERMGVENPLTEEKKCLIEKWKSNLRRLDPPLYRLAVLDFGVKFSTLRYLRRQGFDLYVFPAYTSSKAVLDSDPDGIFLSNGPGDPALFEKLHSKIKSLLGKKPLFGICLGHQLLAIALGAKTFKLRFGHRGANHPVKNLFDSTIKITSQNHGYAVCADSLPEGLKISEINLNDGTIEGFIHESLPLFSVQYHPEAAPGPHDALDYFKLFFNKVQNDKSKKSSEW</sequence>
<dbReference type="InterPro" id="IPR029062">
    <property type="entry name" value="Class_I_gatase-like"/>
</dbReference>
<feature type="binding site" evidence="11">
    <location>
        <position position="335"/>
    </location>
    <ligand>
        <name>L-glutamine</name>
        <dbReference type="ChEBI" id="CHEBI:58359"/>
    </ligand>
</feature>
<name>B3DWB3_METI4</name>
<evidence type="ECO:0000256" key="9">
    <source>
        <dbReference type="ARBA" id="ARBA00048816"/>
    </source>
</evidence>
<comment type="catalytic activity">
    <reaction evidence="9 11">
        <text>hydrogencarbonate + L-glutamine + 2 ATP + H2O = carbamoyl phosphate + L-glutamate + 2 ADP + phosphate + 2 H(+)</text>
        <dbReference type="Rhea" id="RHEA:18633"/>
        <dbReference type="ChEBI" id="CHEBI:15377"/>
        <dbReference type="ChEBI" id="CHEBI:15378"/>
        <dbReference type="ChEBI" id="CHEBI:17544"/>
        <dbReference type="ChEBI" id="CHEBI:29985"/>
        <dbReference type="ChEBI" id="CHEBI:30616"/>
        <dbReference type="ChEBI" id="CHEBI:43474"/>
        <dbReference type="ChEBI" id="CHEBI:58228"/>
        <dbReference type="ChEBI" id="CHEBI:58359"/>
        <dbReference type="ChEBI" id="CHEBI:456216"/>
        <dbReference type="EC" id="6.3.5.5"/>
    </reaction>
</comment>
<keyword evidence="6 11" id="KW-0067">ATP-binding</keyword>
<feature type="active site" evidence="11">
    <location>
        <position position="379"/>
    </location>
</feature>
<dbReference type="HOGENOM" id="CLU_035901_2_1_0"/>
<evidence type="ECO:0000256" key="2">
    <source>
        <dbReference type="ARBA" id="ARBA00005077"/>
    </source>
</evidence>
<accession>B3DWB3</accession>
<dbReference type="SUPFAM" id="SSF52317">
    <property type="entry name" value="Class I glutamine amidotransferase-like"/>
    <property type="match status" value="1"/>
</dbReference>
<dbReference type="PRINTS" id="PR00096">
    <property type="entry name" value="GATASE"/>
</dbReference>
<dbReference type="Gene3D" id="3.40.50.880">
    <property type="match status" value="1"/>
</dbReference>
<dbReference type="PRINTS" id="PR00099">
    <property type="entry name" value="CPSGATASE"/>
</dbReference>
<dbReference type="InterPro" id="IPR035686">
    <property type="entry name" value="CPSase_GATase1"/>
</dbReference>
<evidence type="ECO:0000256" key="11">
    <source>
        <dbReference type="HAMAP-Rule" id="MF_01209"/>
    </source>
</evidence>
<keyword evidence="7 11" id="KW-0315">Glutamine amidotransferase</keyword>
<dbReference type="InterPro" id="IPR017926">
    <property type="entry name" value="GATASE"/>
</dbReference>
<evidence type="ECO:0000256" key="3">
    <source>
        <dbReference type="ARBA" id="ARBA00007800"/>
    </source>
</evidence>
<dbReference type="UniPathway" id="UPA00068">
    <property type="reaction ID" value="UER00171"/>
</dbReference>
<comment type="function">
    <text evidence="11">Small subunit of the glutamine-dependent carbamoyl phosphate synthetase (CPSase). CPSase catalyzes the formation of carbamoyl phosphate from the ammonia moiety of glutamine, carbonate, and phosphate donated by ATP, constituting the first step of 2 biosynthetic pathways, one leading to arginine and/or urea and the other to pyrimidine nucleotides. The small subunit (glutamine amidotransferase) binds and cleaves glutamine to supply the large subunit with the substrate ammonia.</text>
</comment>
<evidence type="ECO:0000256" key="10">
    <source>
        <dbReference type="ARBA" id="ARBA00049285"/>
    </source>
</evidence>
<dbReference type="GO" id="GO:0004359">
    <property type="term" value="F:glutaminase activity"/>
    <property type="evidence" value="ECO:0007669"/>
    <property type="project" value="RHEA"/>
</dbReference>
<dbReference type="eggNOG" id="COG0505">
    <property type="taxonomic scope" value="Bacteria"/>
</dbReference>
<dbReference type="NCBIfam" id="NF009475">
    <property type="entry name" value="PRK12838.1"/>
    <property type="match status" value="1"/>
</dbReference>
<dbReference type="PROSITE" id="PS51273">
    <property type="entry name" value="GATASE_TYPE_1"/>
    <property type="match status" value="1"/>
</dbReference>
<dbReference type="PANTHER" id="PTHR43418">
    <property type="entry name" value="MULTIFUNCTIONAL TRYPTOPHAN BIOSYNTHESIS PROTEIN-RELATED"/>
    <property type="match status" value="1"/>
</dbReference>
<keyword evidence="4 11" id="KW-0436">Ligase</keyword>
<keyword evidence="8 11" id="KW-0665">Pyrimidine biosynthesis</keyword>
<proteinExistence type="inferred from homology"/>
<keyword evidence="5 11" id="KW-0547">Nucleotide-binding</keyword>
<evidence type="ECO:0000256" key="4">
    <source>
        <dbReference type="ARBA" id="ARBA00022598"/>
    </source>
</evidence>
<reference evidence="13 14" key="1">
    <citation type="journal article" date="2008" name="Biol. Direct">
        <title>Complete genome sequence of the extremely acidophilic methanotroph isolate V4, Methylacidiphilum infernorum, a representative of the bacterial phylum Verrucomicrobia.</title>
        <authorList>
            <person name="Hou S."/>
            <person name="Makarova K.S."/>
            <person name="Saw J.H."/>
            <person name="Senin P."/>
            <person name="Ly B.V."/>
            <person name="Zhou Z."/>
            <person name="Ren Y."/>
            <person name="Wang J."/>
            <person name="Galperin M.Y."/>
            <person name="Omelchenko M.V."/>
            <person name="Wolf Y.I."/>
            <person name="Yutin N."/>
            <person name="Koonin E.V."/>
            <person name="Stott M.B."/>
            <person name="Mountain B.W."/>
            <person name="Crowe M.A."/>
            <person name="Smirnova A.V."/>
            <person name="Dunfield P.F."/>
            <person name="Feng L."/>
            <person name="Wang L."/>
            <person name="Alam M."/>
        </authorList>
    </citation>
    <scope>NUCLEOTIDE SEQUENCE [LARGE SCALE GENOMIC DNA]</scope>
    <source>
        <strain evidence="14">Isolate V4</strain>
    </source>
</reference>
<feature type="region of interest" description="CPSase" evidence="11">
    <location>
        <begin position="1"/>
        <end position="217"/>
    </location>
</feature>
<dbReference type="InterPro" id="IPR006274">
    <property type="entry name" value="CarbamoylP_synth_ssu"/>
</dbReference>
<evidence type="ECO:0000256" key="7">
    <source>
        <dbReference type="ARBA" id="ARBA00022962"/>
    </source>
</evidence>
<evidence type="ECO:0000259" key="12">
    <source>
        <dbReference type="SMART" id="SM01097"/>
    </source>
</evidence>
<dbReference type="InterPro" id="IPR036480">
    <property type="entry name" value="CarbP_synth_ssu_N_sf"/>
</dbReference>
<feature type="binding site" evidence="11">
    <location>
        <position position="268"/>
    </location>
    <ligand>
        <name>L-glutamine</name>
        <dbReference type="ChEBI" id="CHEBI:58359"/>
    </ligand>
</feature>
<dbReference type="GO" id="GO:0004088">
    <property type="term" value="F:carbamoyl-phosphate synthase (glutamine-hydrolyzing) activity"/>
    <property type="evidence" value="ECO:0007669"/>
    <property type="project" value="UniProtKB-UniRule"/>
</dbReference>
<dbReference type="InterPro" id="IPR002474">
    <property type="entry name" value="CarbamoylP_synth_ssu_N"/>
</dbReference>
<comment type="pathway">
    <text evidence="1 11">Pyrimidine metabolism; UMP biosynthesis via de novo pathway; (S)-dihydroorotate from bicarbonate: step 1/3.</text>
</comment>
<feature type="active site" description="Nucleophile" evidence="11">
    <location>
        <position position="293"/>
    </location>
</feature>
<dbReference type="GO" id="GO:0044205">
    <property type="term" value="P:'de novo' UMP biosynthetic process"/>
    <property type="evidence" value="ECO:0007669"/>
    <property type="project" value="UniProtKB-UniRule"/>
</dbReference>
<keyword evidence="11" id="KW-0028">Amino-acid biosynthesis</keyword>
<evidence type="ECO:0000256" key="1">
    <source>
        <dbReference type="ARBA" id="ARBA00004812"/>
    </source>
</evidence>
<feature type="binding site" evidence="11">
    <location>
        <position position="297"/>
    </location>
    <ligand>
        <name>L-glutamine</name>
        <dbReference type="ChEBI" id="CHEBI:58359"/>
    </ligand>
</feature>
<comment type="catalytic activity">
    <reaction evidence="10 11">
        <text>L-glutamine + H2O = L-glutamate + NH4(+)</text>
        <dbReference type="Rhea" id="RHEA:15889"/>
        <dbReference type="ChEBI" id="CHEBI:15377"/>
        <dbReference type="ChEBI" id="CHEBI:28938"/>
        <dbReference type="ChEBI" id="CHEBI:29985"/>
        <dbReference type="ChEBI" id="CHEBI:58359"/>
    </reaction>
</comment>
<dbReference type="EC" id="6.3.5.5" evidence="11"/>
<dbReference type="PANTHER" id="PTHR43418:SF7">
    <property type="entry name" value="CARBAMOYL-PHOSPHATE SYNTHASE SMALL CHAIN"/>
    <property type="match status" value="1"/>
</dbReference>
<organism evidence="13 14">
    <name type="scientific">Methylacidiphilum infernorum (isolate V4)</name>
    <name type="common">Methylokorus infernorum (strain V4)</name>
    <dbReference type="NCBI Taxonomy" id="481448"/>
    <lineage>
        <taxon>Bacteria</taxon>
        <taxon>Pseudomonadati</taxon>
        <taxon>Verrucomicrobiota</taxon>
        <taxon>Methylacidiphilae</taxon>
        <taxon>Methylacidiphilales</taxon>
        <taxon>Methylacidiphilaceae</taxon>
        <taxon>Methylacidiphilum (ex Ratnadevi et al. 2023)</taxon>
    </lineage>
</organism>
<dbReference type="Gene3D" id="3.50.30.20">
    <property type="entry name" value="Carbamoyl-phosphate synthase small subunit, N-terminal domain"/>
    <property type="match status" value="1"/>
</dbReference>
<feature type="binding site" evidence="11">
    <location>
        <position position="337"/>
    </location>
    <ligand>
        <name>L-glutamine</name>
        <dbReference type="ChEBI" id="CHEBI:58359"/>
    </ligand>
</feature>
<dbReference type="PRINTS" id="PR00097">
    <property type="entry name" value="ANTSNTHASEII"/>
</dbReference>
<protein>
    <recommendedName>
        <fullName evidence="11">Carbamoyl phosphate synthase small chain</fullName>
        <ecNumber evidence="11">6.3.5.5</ecNumber>
    </recommendedName>
    <alternativeName>
        <fullName evidence="11">Carbamoyl phosphate synthetase glutamine chain</fullName>
    </alternativeName>
</protein>
<evidence type="ECO:0000313" key="14">
    <source>
        <dbReference type="Proteomes" id="UP000009149"/>
    </source>
</evidence>
<feature type="binding site" evidence="11">
    <location>
        <position position="294"/>
    </location>
    <ligand>
        <name>L-glutamine</name>
        <dbReference type="ChEBI" id="CHEBI:58359"/>
    </ligand>
</feature>
<feature type="domain" description="Carbamoyl-phosphate synthase small subunit N-terminal" evidence="12">
    <location>
        <begin position="10"/>
        <end position="140"/>
    </location>
</feature>
<evidence type="ECO:0000256" key="5">
    <source>
        <dbReference type="ARBA" id="ARBA00022741"/>
    </source>
</evidence>